<dbReference type="SMART" id="SM00487">
    <property type="entry name" value="DEXDc"/>
    <property type="match status" value="1"/>
</dbReference>
<dbReference type="Pfam" id="PF00270">
    <property type="entry name" value="DEAD"/>
    <property type="match status" value="1"/>
</dbReference>
<sequence length="941" mass="107145">MPSPIEMLNEKIRKLLEEKGWTKLTEIQEKAIPEIMAGKNVIITAPTGYGKTEAALLPILSMMSSSNVEPVALLYITPMRALINDLYLRISWWAERLGFRVARKHGDVSQSERSKRLRKAPHILITTPESLEIDLDWATRFREYYRNLRWVIVDEVHEIVGTKRGVQLALLLSRLRRYAGDFQLVLISATVGDPMKVLEVFSYGSKRERSVVSVARRKKIEIVIDVIGNDRNYWRRAAEKIAKYLEPITLVFTNSKYASERLHEELVKLGVKDVLVHHASLSPEEREEAEKALREGKVTAVICTKTLELGIDVGDVKKVILFRPPSTVFSLVQRLGRSGHRHDIEVLNGVIIANDAVEALYAAALTKAAVEGRVEEPRIPEKPLDVLVKELVGMALQGEVNIDEAYEIFKSTYHYRNLTREELDEVVKLLIDNGILQESGPGRVKVGQLFYKIWRFEKTSDRRAWWMKSFSSFFSTIGEKSTYSVRTEDGRIVGELDASYVYKLYPGAAIRLGGRTWVIVAIDELAAKIIVREEKATTAIVPVWRGLGPEASHTALEALDKVLKEVYERGIDAITWVKLSEDARREVEKFIEEYRVSKKPLPSRDRVIIEQVGDELIILGLMGEAAARTLGYALLYAARSYTSSIRTSYYGLSIRITPGFNPLEVLSQIKPDDIENLALEAIMKTPYYLNTLRDIRLAFGQISKMGPEDNLVKLEAARQALQEFFDVTEAKRILKLVHEGHVSTHTAGAASPLARLLISMPEEKLWKVDIEKELAEALKGMAFTVEELASMTGLPEKIVEAKLREMRKPGSPYRVFQFIDVDTGDWRWALEEDVEEIVGLEEFRDSFKPLKLNEHFVLMVRGVNSEDFAHVLISARDVVEKREEFLRQVPFNEIYELKVLPITDDSKAGIPRYYYVSRRTLPYVVLNAIAVIQRIRSLDYY</sequence>
<dbReference type="Pfam" id="PF19306">
    <property type="entry name" value="WHD_Lhr"/>
    <property type="match status" value="1"/>
</dbReference>
<dbReference type="InterPro" id="IPR017170">
    <property type="entry name" value="Lhr-like"/>
</dbReference>
<keyword evidence="9" id="KW-1185">Reference proteome</keyword>
<dbReference type="GO" id="GO:0005524">
    <property type="term" value="F:ATP binding"/>
    <property type="evidence" value="ECO:0007669"/>
    <property type="project" value="UniProtKB-KW"/>
</dbReference>
<organism evidence="8 9">
    <name type="scientific">Pyrolobus fumarii (strain DSM 11204 / 1A)</name>
    <dbReference type="NCBI Taxonomy" id="694429"/>
    <lineage>
        <taxon>Archaea</taxon>
        <taxon>Thermoproteota</taxon>
        <taxon>Thermoprotei</taxon>
        <taxon>Desulfurococcales</taxon>
        <taxon>Pyrodictiaceae</taxon>
        <taxon>Pyrolobus</taxon>
    </lineage>
</organism>
<evidence type="ECO:0000313" key="9">
    <source>
        <dbReference type="Proteomes" id="UP000001037"/>
    </source>
</evidence>
<dbReference type="GO" id="GO:0003677">
    <property type="term" value="F:DNA binding"/>
    <property type="evidence" value="ECO:0007669"/>
    <property type="project" value="TreeGrafter"/>
</dbReference>
<dbReference type="InterPro" id="IPR027417">
    <property type="entry name" value="P-loop_NTPase"/>
</dbReference>
<evidence type="ECO:0000259" key="7">
    <source>
        <dbReference type="PROSITE" id="PS51194"/>
    </source>
</evidence>
<dbReference type="PROSITE" id="PS51194">
    <property type="entry name" value="HELICASE_CTER"/>
    <property type="match status" value="1"/>
</dbReference>
<name>G0EEL3_PYRF1</name>
<keyword evidence="2" id="KW-0378">Hydrolase</keyword>
<dbReference type="KEGG" id="pfm:Pyrfu_0966"/>
<evidence type="ECO:0000313" key="8">
    <source>
        <dbReference type="EMBL" id="AEM38835.1"/>
    </source>
</evidence>
<dbReference type="FunCoup" id="G0EEL3">
    <property type="interactions" value="6"/>
</dbReference>
<evidence type="ECO:0000256" key="4">
    <source>
        <dbReference type="ARBA" id="ARBA00093467"/>
    </source>
</evidence>
<dbReference type="EMBL" id="CP002838">
    <property type="protein sequence ID" value="AEM38835.1"/>
    <property type="molecule type" value="Genomic_DNA"/>
</dbReference>
<proteinExistence type="inferred from homology"/>
<evidence type="ECO:0000256" key="3">
    <source>
        <dbReference type="ARBA" id="ARBA00022840"/>
    </source>
</evidence>
<dbReference type="PANTHER" id="PTHR47962:SF5">
    <property type="entry name" value="ATP-DEPENDENT HELICASE LHR-RELATED"/>
    <property type="match status" value="1"/>
</dbReference>
<keyword evidence="3" id="KW-0067">ATP-binding</keyword>
<dbReference type="SMART" id="SM00490">
    <property type="entry name" value="HELICc"/>
    <property type="match status" value="1"/>
</dbReference>
<evidence type="ECO:0000256" key="1">
    <source>
        <dbReference type="ARBA" id="ARBA00022741"/>
    </source>
</evidence>
<dbReference type="InterPro" id="IPR011545">
    <property type="entry name" value="DEAD/DEAH_box_helicase_dom"/>
</dbReference>
<dbReference type="Proteomes" id="UP000001037">
    <property type="component" value="Chromosome"/>
</dbReference>
<dbReference type="PROSITE" id="PS51192">
    <property type="entry name" value="HELICASE_ATP_BIND_1"/>
    <property type="match status" value="1"/>
</dbReference>
<accession>G0EEL3</accession>
<dbReference type="Gene3D" id="3.40.50.300">
    <property type="entry name" value="P-loop containing nucleotide triphosphate hydrolases"/>
    <property type="match status" value="2"/>
</dbReference>
<comment type="similarity">
    <text evidence="4">Belongs to the Lhr helicase family. Lhr-Core subfamily.</text>
</comment>
<dbReference type="PROSITE" id="PS51193">
    <property type="entry name" value="HELICASE_ATP_BIND_2"/>
    <property type="match status" value="1"/>
</dbReference>
<reference evidence="8 9" key="1">
    <citation type="journal article" date="2011" name="Stand. Genomic Sci.">
        <title>Complete genome sequence of the hyperthermophilic chemolithoautotroph Pyrolobus fumarii type strain (1A).</title>
        <authorList>
            <person name="Anderson I."/>
            <person name="Goker M."/>
            <person name="Nolan M."/>
            <person name="Lucas S."/>
            <person name="Hammon N."/>
            <person name="Deshpande S."/>
            <person name="Cheng J.F."/>
            <person name="Tapia R."/>
            <person name="Han C."/>
            <person name="Goodwin L."/>
            <person name="Pitluck S."/>
            <person name="Huntemann M."/>
            <person name="Liolios K."/>
            <person name="Ivanova N."/>
            <person name="Pagani I."/>
            <person name="Mavromatis K."/>
            <person name="Ovchinikova G."/>
            <person name="Pati A."/>
            <person name="Chen A."/>
            <person name="Palaniappan K."/>
            <person name="Land M."/>
            <person name="Hauser L."/>
            <person name="Brambilla E.M."/>
            <person name="Huber H."/>
            <person name="Yasawong M."/>
            <person name="Rohde M."/>
            <person name="Spring S."/>
            <person name="Abt B."/>
            <person name="Sikorski J."/>
            <person name="Wirth R."/>
            <person name="Detter J.C."/>
            <person name="Woyke T."/>
            <person name="Bristow J."/>
            <person name="Eisen J.A."/>
            <person name="Markowitz V."/>
            <person name="Hugenholtz P."/>
            <person name="Kyrpides N.C."/>
            <person name="Klenk H.P."/>
            <person name="Lapidus A."/>
        </authorList>
    </citation>
    <scope>NUCLEOTIDE SEQUENCE [LARGE SCALE GENOMIC DNA]</scope>
    <source>
        <strain evidence="9">DSM 11204 / 1A</strain>
    </source>
</reference>
<dbReference type="PANTHER" id="PTHR47962">
    <property type="entry name" value="ATP-DEPENDENT HELICASE LHR-RELATED-RELATED"/>
    <property type="match status" value="1"/>
</dbReference>
<dbReference type="InParanoid" id="G0EEL3"/>
<dbReference type="AlphaFoldDB" id="G0EEL3"/>
<feature type="domain" description="Helicase ATP-binding" evidence="6">
    <location>
        <begin position="1"/>
        <end position="285"/>
    </location>
</feature>
<dbReference type="GO" id="GO:0004386">
    <property type="term" value="F:helicase activity"/>
    <property type="evidence" value="ECO:0007669"/>
    <property type="project" value="UniProtKB-KW"/>
</dbReference>
<feature type="domain" description="Helicase ATP-binding" evidence="5">
    <location>
        <begin position="32"/>
        <end position="209"/>
    </location>
</feature>
<dbReference type="InterPro" id="IPR045628">
    <property type="entry name" value="Lhr_WH_dom"/>
</dbReference>
<dbReference type="HOGENOM" id="CLU_002025_0_0_2"/>
<evidence type="ECO:0000259" key="6">
    <source>
        <dbReference type="PROSITE" id="PS51193"/>
    </source>
</evidence>
<feature type="domain" description="Helicase C-terminal" evidence="7">
    <location>
        <begin position="240"/>
        <end position="387"/>
    </location>
</feature>
<dbReference type="eggNOG" id="arCOG00557">
    <property type="taxonomic scope" value="Archaea"/>
</dbReference>
<dbReference type="OrthoDB" id="372104at2157"/>
<dbReference type="GeneID" id="11139442"/>
<gene>
    <name evidence="8" type="ordered locus">Pyrfu_0966</name>
</gene>
<dbReference type="InterPro" id="IPR014001">
    <property type="entry name" value="Helicase_ATP-bd"/>
</dbReference>
<dbReference type="GO" id="GO:0140097">
    <property type="term" value="F:catalytic activity, acting on DNA"/>
    <property type="evidence" value="ECO:0007669"/>
    <property type="project" value="UniProtKB-ARBA"/>
</dbReference>
<dbReference type="InterPro" id="IPR001650">
    <property type="entry name" value="Helicase_C-like"/>
</dbReference>
<dbReference type="InterPro" id="IPR014013">
    <property type="entry name" value="Helic_SF1/SF2_ATP-bd_DinG/Rad3"/>
</dbReference>
<protein>
    <submittedName>
        <fullName evidence="8">DEAD/DEAH box helicase domain protein</fullName>
    </submittedName>
</protein>
<evidence type="ECO:0000256" key="2">
    <source>
        <dbReference type="ARBA" id="ARBA00022801"/>
    </source>
</evidence>
<dbReference type="SUPFAM" id="SSF52540">
    <property type="entry name" value="P-loop containing nucleoside triphosphate hydrolases"/>
    <property type="match status" value="1"/>
</dbReference>
<evidence type="ECO:0000259" key="5">
    <source>
        <dbReference type="PROSITE" id="PS51192"/>
    </source>
</evidence>
<dbReference type="Pfam" id="PF00271">
    <property type="entry name" value="Helicase_C"/>
    <property type="match status" value="1"/>
</dbReference>
<keyword evidence="8" id="KW-0347">Helicase</keyword>
<dbReference type="RefSeq" id="WP_014026512.1">
    <property type="nucleotide sequence ID" value="NC_015931.1"/>
</dbReference>
<dbReference type="GO" id="GO:0016887">
    <property type="term" value="F:ATP hydrolysis activity"/>
    <property type="evidence" value="ECO:0007669"/>
    <property type="project" value="TreeGrafter"/>
</dbReference>
<dbReference type="InterPro" id="IPR052511">
    <property type="entry name" value="ATP-dep_Helicase"/>
</dbReference>
<dbReference type="PIRSF" id="PIRSF037307">
    <property type="entry name" value="Lhr-like_helic_prd"/>
    <property type="match status" value="1"/>
</dbReference>
<keyword evidence="1" id="KW-0547">Nucleotide-binding</keyword>
<dbReference type="STRING" id="694429.Pyrfu_0966"/>